<protein>
    <submittedName>
        <fullName evidence="1">Uncharacterized protein</fullName>
    </submittedName>
</protein>
<dbReference type="EMBL" id="GBXM01103893">
    <property type="protein sequence ID" value="JAH04684.1"/>
    <property type="molecule type" value="Transcribed_RNA"/>
</dbReference>
<proteinExistence type="predicted"/>
<evidence type="ECO:0000313" key="1">
    <source>
        <dbReference type="EMBL" id="JAH04684.1"/>
    </source>
</evidence>
<reference evidence="1" key="1">
    <citation type="submission" date="2014-11" db="EMBL/GenBank/DDBJ databases">
        <authorList>
            <person name="Amaro Gonzalez C."/>
        </authorList>
    </citation>
    <scope>NUCLEOTIDE SEQUENCE</scope>
</reference>
<name>A0A0E9PJH4_ANGAN</name>
<sequence>MHSRMCTGLHYHTFFSPTVGNRLLLKYIGLYK</sequence>
<accession>A0A0E9PJH4</accession>
<reference evidence="1" key="2">
    <citation type="journal article" date="2015" name="Fish Shellfish Immunol.">
        <title>Early steps in the European eel (Anguilla anguilla)-Vibrio vulnificus interaction in the gills: Role of the RtxA13 toxin.</title>
        <authorList>
            <person name="Callol A."/>
            <person name="Pajuelo D."/>
            <person name="Ebbesson L."/>
            <person name="Teles M."/>
            <person name="MacKenzie S."/>
            <person name="Amaro C."/>
        </authorList>
    </citation>
    <scope>NUCLEOTIDE SEQUENCE</scope>
</reference>
<organism evidence="1">
    <name type="scientific">Anguilla anguilla</name>
    <name type="common">European freshwater eel</name>
    <name type="synonym">Muraena anguilla</name>
    <dbReference type="NCBI Taxonomy" id="7936"/>
    <lineage>
        <taxon>Eukaryota</taxon>
        <taxon>Metazoa</taxon>
        <taxon>Chordata</taxon>
        <taxon>Craniata</taxon>
        <taxon>Vertebrata</taxon>
        <taxon>Euteleostomi</taxon>
        <taxon>Actinopterygii</taxon>
        <taxon>Neopterygii</taxon>
        <taxon>Teleostei</taxon>
        <taxon>Anguilliformes</taxon>
        <taxon>Anguillidae</taxon>
        <taxon>Anguilla</taxon>
    </lineage>
</organism>
<dbReference type="AlphaFoldDB" id="A0A0E9PJH4"/>